<dbReference type="NCBIfam" id="TIGR01891">
    <property type="entry name" value="amidohydrolases"/>
    <property type="match status" value="1"/>
</dbReference>
<protein>
    <submittedName>
        <fullName evidence="3">Amidohydrolase</fullName>
    </submittedName>
</protein>
<reference evidence="3 4" key="1">
    <citation type="submission" date="2023-10" db="EMBL/GenBank/DDBJ databases">
        <title>Two novel species belonging to the OM43/NOR5 clade.</title>
        <authorList>
            <person name="Park M."/>
        </authorList>
    </citation>
    <scope>NUCLEOTIDE SEQUENCE [LARGE SCALE GENOMIC DNA]</scope>
    <source>
        <strain evidence="3 4">IMCC43200</strain>
    </source>
</reference>
<dbReference type="InterPro" id="IPR011650">
    <property type="entry name" value="Peptidase_M20_dimer"/>
</dbReference>
<evidence type="ECO:0000256" key="1">
    <source>
        <dbReference type="SAM" id="SignalP"/>
    </source>
</evidence>
<dbReference type="Proteomes" id="UP001626537">
    <property type="component" value="Chromosome"/>
</dbReference>
<feature type="chain" id="PRO_5045466841" evidence="1">
    <location>
        <begin position="27"/>
        <end position="539"/>
    </location>
</feature>
<dbReference type="Gene3D" id="3.30.70.360">
    <property type="match status" value="1"/>
</dbReference>
<dbReference type="PANTHER" id="PTHR30575">
    <property type="entry name" value="PEPTIDASE M20"/>
    <property type="match status" value="1"/>
</dbReference>
<dbReference type="SUPFAM" id="SSF53187">
    <property type="entry name" value="Zn-dependent exopeptidases"/>
    <property type="match status" value="1"/>
</dbReference>
<evidence type="ECO:0000313" key="3">
    <source>
        <dbReference type="EMBL" id="WOJ94391.1"/>
    </source>
</evidence>
<feature type="domain" description="Peptidase M20 dimerisation" evidence="2">
    <location>
        <begin position="223"/>
        <end position="315"/>
    </location>
</feature>
<keyword evidence="4" id="KW-1185">Reference proteome</keyword>
<dbReference type="InterPro" id="IPR017439">
    <property type="entry name" value="Amidohydrolase"/>
</dbReference>
<keyword evidence="1" id="KW-0732">Signal</keyword>
<evidence type="ECO:0000313" key="4">
    <source>
        <dbReference type="Proteomes" id="UP001626537"/>
    </source>
</evidence>
<proteinExistence type="predicted"/>
<dbReference type="InterPro" id="IPR052030">
    <property type="entry name" value="Peptidase_M20/M20A_hydrolases"/>
</dbReference>
<dbReference type="PANTHER" id="PTHR30575:SF0">
    <property type="entry name" value="XAA-ARG DIPEPTIDASE"/>
    <property type="match status" value="1"/>
</dbReference>
<feature type="signal peptide" evidence="1">
    <location>
        <begin position="1"/>
        <end position="26"/>
    </location>
</feature>
<dbReference type="InterPro" id="IPR036264">
    <property type="entry name" value="Bact_exopeptidase_dim_dom"/>
</dbReference>
<name>A0ABZ0I5A3_9GAMM</name>
<dbReference type="RefSeq" id="WP_407349027.1">
    <property type="nucleotide sequence ID" value="NZ_CP136864.1"/>
</dbReference>
<gene>
    <name evidence="3" type="ORF">R0135_04315</name>
</gene>
<organism evidence="3 4">
    <name type="scientific">Congregibacter variabilis</name>
    <dbReference type="NCBI Taxonomy" id="3081200"/>
    <lineage>
        <taxon>Bacteria</taxon>
        <taxon>Pseudomonadati</taxon>
        <taxon>Pseudomonadota</taxon>
        <taxon>Gammaproteobacteria</taxon>
        <taxon>Cellvibrionales</taxon>
        <taxon>Halieaceae</taxon>
        <taxon>Congregibacter</taxon>
    </lineage>
</organism>
<sequence length="539" mass="59259">MNRIHKAVVNAGVALAMGITPWTLSAAEEAEPPKPQLMGLQAEAAMEVDKREKQIQEIIDSLFSFSELGFQEFETQAYMTRLLENEGFTVEQGVSGMPSGWWASWGSGKPVIALGSDVDGIPKASQMPGVAYRQPMVDGAPGHGEGHNSGHGVTVAAALAVKEIMERDGLPGTLVIWPGIAEELVGAKSYYARDGRFKDVDAVLFTHVGRNLQTSWGGDRGTGLVSVEYQFNGVAAHGAGDPWRGKSALDAVELMNVGWNYKREHLRPLQRSHYVVVDGGDQPNVVPSKASVWYFIREITAKHILENFESLQEIAEGAAMMTGTTVERRIIGSAWPRHFNKVIAERMYHNIQAVGLPQWSEDDQKFARAVQELMQAEDLKEEGLATKLSELQAPPEKPISGGSDDIGDVSWNVPTVTLRFPSNIPGTIGHNWSSAMAMATPIAHKGAAAGAKVLAATMMDLITEPDLLEAAWTYFREEQLKDMEYVPFISADDTPAIEKNQAIMMQYKDQLKPLYYDPSKYSTYLEQLGVDYPQLKPKR</sequence>
<dbReference type="SUPFAM" id="SSF55031">
    <property type="entry name" value="Bacterial exopeptidase dimerisation domain"/>
    <property type="match status" value="1"/>
</dbReference>
<accession>A0ABZ0I5A3</accession>
<dbReference type="Gene3D" id="3.40.630.10">
    <property type="entry name" value="Zn peptidases"/>
    <property type="match status" value="2"/>
</dbReference>
<evidence type="ECO:0000259" key="2">
    <source>
        <dbReference type="Pfam" id="PF07687"/>
    </source>
</evidence>
<dbReference type="Pfam" id="PF07687">
    <property type="entry name" value="M20_dimer"/>
    <property type="match status" value="1"/>
</dbReference>
<dbReference type="EMBL" id="CP136864">
    <property type="protein sequence ID" value="WOJ94391.1"/>
    <property type="molecule type" value="Genomic_DNA"/>
</dbReference>